<gene>
    <name evidence="1" type="ORF">GCM10009836_72280</name>
</gene>
<name>A0ABN2NPF7_9PSEU</name>
<dbReference type="EMBL" id="BAAAQK010000032">
    <property type="protein sequence ID" value="GAA1880534.1"/>
    <property type="molecule type" value="Genomic_DNA"/>
</dbReference>
<protein>
    <submittedName>
        <fullName evidence="1">Uncharacterized protein</fullName>
    </submittedName>
</protein>
<comment type="caution">
    <text evidence="1">The sequence shown here is derived from an EMBL/GenBank/DDBJ whole genome shotgun (WGS) entry which is preliminary data.</text>
</comment>
<evidence type="ECO:0000313" key="2">
    <source>
        <dbReference type="Proteomes" id="UP001500449"/>
    </source>
</evidence>
<sequence length="128" mass="13737">MSLPRLQQWWAAGSSDGGTGRGARGRRALTEARKEFTDGDADADEIATRVADLTSALQALVRPGDRTDWQQLSDLVHRGPAAGTVGRSSRSRQLRGLARALLRHHGFTTRDEIGAAVSPSPWLSCSSS</sequence>
<dbReference type="RefSeq" id="WP_344428042.1">
    <property type="nucleotide sequence ID" value="NZ_BAAAQK010000032.1"/>
</dbReference>
<proteinExistence type="predicted"/>
<accession>A0ABN2NPF7</accession>
<evidence type="ECO:0000313" key="1">
    <source>
        <dbReference type="EMBL" id="GAA1880534.1"/>
    </source>
</evidence>
<keyword evidence="2" id="KW-1185">Reference proteome</keyword>
<reference evidence="1 2" key="1">
    <citation type="journal article" date="2019" name="Int. J. Syst. Evol. Microbiol.">
        <title>The Global Catalogue of Microorganisms (GCM) 10K type strain sequencing project: providing services to taxonomists for standard genome sequencing and annotation.</title>
        <authorList>
            <consortium name="The Broad Institute Genomics Platform"/>
            <consortium name="The Broad Institute Genome Sequencing Center for Infectious Disease"/>
            <person name="Wu L."/>
            <person name="Ma J."/>
        </authorList>
    </citation>
    <scope>NUCLEOTIDE SEQUENCE [LARGE SCALE GENOMIC DNA]</scope>
    <source>
        <strain evidence="1 2">JCM 16009</strain>
    </source>
</reference>
<dbReference type="Proteomes" id="UP001500449">
    <property type="component" value="Unassembled WGS sequence"/>
</dbReference>
<organism evidence="1 2">
    <name type="scientific">Pseudonocardia ailaonensis</name>
    <dbReference type="NCBI Taxonomy" id="367279"/>
    <lineage>
        <taxon>Bacteria</taxon>
        <taxon>Bacillati</taxon>
        <taxon>Actinomycetota</taxon>
        <taxon>Actinomycetes</taxon>
        <taxon>Pseudonocardiales</taxon>
        <taxon>Pseudonocardiaceae</taxon>
        <taxon>Pseudonocardia</taxon>
    </lineage>
</organism>